<accession>A0ACA9PBL8</accession>
<organism evidence="1 2">
    <name type="scientific">Cetraspora pellucida</name>
    <dbReference type="NCBI Taxonomy" id="1433469"/>
    <lineage>
        <taxon>Eukaryota</taxon>
        <taxon>Fungi</taxon>
        <taxon>Fungi incertae sedis</taxon>
        <taxon>Mucoromycota</taxon>
        <taxon>Glomeromycotina</taxon>
        <taxon>Glomeromycetes</taxon>
        <taxon>Diversisporales</taxon>
        <taxon>Gigasporaceae</taxon>
        <taxon>Cetraspora</taxon>
    </lineage>
</organism>
<comment type="caution">
    <text evidence="1">The sequence shown here is derived from an EMBL/GenBank/DDBJ whole genome shotgun (WGS) entry which is preliminary data.</text>
</comment>
<dbReference type="Proteomes" id="UP000789366">
    <property type="component" value="Unassembled WGS sequence"/>
</dbReference>
<proteinExistence type="predicted"/>
<name>A0ACA9PBL8_9GLOM</name>
<keyword evidence="2" id="KW-1185">Reference proteome</keyword>
<feature type="non-terminal residue" evidence="1">
    <location>
        <position position="360"/>
    </location>
</feature>
<dbReference type="EMBL" id="CAJVPW010023350">
    <property type="protein sequence ID" value="CAG8700941.1"/>
    <property type="molecule type" value="Genomic_DNA"/>
</dbReference>
<sequence>MVRRELNIGAAAADVVNTPLTAADLRNHKNAKNNLTARESQIRVAIDLPQSANWENKLVKKADLTAAENKLNQLKNDLGVIKANNSIDKARVKKIKDNETELTRINTDIIAKIKAKTNLKTLIKLNANNKNEIDDVRLDEIETILATPANTAAGDVVKYKNKLQGLGIAAENELINKKPLTQAGYSDFNAALADLNSLKTEKSDFQNKLSQQEENCRKEKEALQAQIEQKEQELLKFMVEQLKLGLTGDKYERQQVLNKIKELVVDKGPACSVAAHADYDVIKNNLANIHQQIAEQEKEITKLRGQDKENHPTSEVIKERAENMLKDLNLENSTYQTELAKITSLSELTNFYQKVAKNEI</sequence>
<reference evidence="1" key="1">
    <citation type="submission" date="2021-06" db="EMBL/GenBank/DDBJ databases">
        <authorList>
            <person name="Kallberg Y."/>
            <person name="Tangrot J."/>
            <person name="Rosling A."/>
        </authorList>
    </citation>
    <scope>NUCLEOTIDE SEQUENCE</scope>
    <source>
        <strain evidence="1">28 12/20/2015</strain>
    </source>
</reference>
<protein>
    <submittedName>
        <fullName evidence="1">10390_t:CDS:1</fullName>
    </submittedName>
</protein>
<evidence type="ECO:0000313" key="1">
    <source>
        <dbReference type="EMBL" id="CAG8700941.1"/>
    </source>
</evidence>
<gene>
    <name evidence="1" type="ORF">SPELUC_LOCUS11271</name>
</gene>
<evidence type="ECO:0000313" key="2">
    <source>
        <dbReference type="Proteomes" id="UP000789366"/>
    </source>
</evidence>